<evidence type="ECO:0000256" key="4">
    <source>
        <dbReference type="ARBA" id="ARBA00022722"/>
    </source>
</evidence>
<sequence length="297" mass="32539">MREPIPMVQRVAIGVWALATPDSCRSVSQHFGVGLSTVACIVRDVCEAVEGVLLDRTIQLLDQGAVMAGFAAGGFPNCIGAVDGTHIEILRPAAGEALEYVNRHGYYSLHLQGVVDHRARFIDIYTGNSGRSHDARIMTISPFYARMYRGDFADMGMRWIEGVPMPPCILGDPAYPLTRWLMKVYPVPNTPAEQVYNTRLCASRTVVERAFGALKQRWRSLAGRLDFTVPTSALVIGACCVLHNVCETEGAALEAPEPHRPPGPVPLYVNAGNPREYRYAKRIRNALATHIARGGPL</sequence>
<reference evidence="9" key="1">
    <citation type="submission" date="2025-08" db="UniProtKB">
        <authorList>
            <consortium name="Ensembl"/>
        </authorList>
    </citation>
    <scope>IDENTIFICATION</scope>
</reference>
<evidence type="ECO:0000256" key="2">
    <source>
        <dbReference type="ARBA" id="ARBA00004123"/>
    </source>
</evidence>
<dbReference type="Pfam" id="PF13359">
    <property type="entry name" value="DDE_Tnp_4"/>
    <property type="match status" value="1"/>
</dbReference>
<dbReference type="GO" id="GO:0005634">
    <property type="term" value="C:nucleus"/>
    <property type="evidence" value="ECO:0007669"/>
    <property type="project" value="UniProtKB-SubCell"/>
</dbReference>
<dbReference type="GO" id="GO:0046872">
    <property type="term" value="F:metal ion binding"/>
    <property type="evidence" value="ECO:0007669"/>
    <property type="project" value="UniProtKB-KW"/>
</dbReference>
<comment type="subcellular location">
    <subcellularLocation>
        <location evidence="2">Nucleus</location>
    </subcellularLocation>
</comment>
<accession>A0A8D0HT84</accession>
<protein>
    <recommendedName>
        <fullName evidence="8">DDE Tnp4 domain-containing protein</fullName>
    </recommendedName>
</protein>
<name>A0A8D0HT84_SPHPU</name>
<evidence type="ECO:0000256" key="3">
    <source>
        <dbReference type="ARBA" id="ARBA00006958"/>
    </source>
</evidence>
<dbReference type="AlphaFoldDB" id="A0A8D0HT84"/>
<proteinExistence type="inferred from homology"/>
<dbReference type="PANTHER" id="PTHR22930:SF85">
    <property type="entry name" value="GH03217P-RELATED"/>
    <property type="match status" value="1"/>
</dbReference>
<keyword evidence="6" id="KW-0378">Hydrolase</keyword>
<evidence type="ECO:0000256" key="7">
    <source>
        <dbReference type="ARBA" id="ARBA00023242"/>
    </source>
</evidence>
<dbReference type="GO" id="GO:0004518">
    <property type="term" value="F:nuclease activity"/>
    <property type="evidence" value="ECO:0007669"/>
    <property type="project" value="UniProtKB-KW"/>
</dbReference>
<evidence type="ECO:0000313" key="9">
    <source>
        <dbReference type="Ensembl" id="ENSSPUP00000024268.1"/>
    </source>
</evidence>
<keyword evidence="7" id="KW-0539">Nucleus</keyword>
<evidence type="ECO:0000256" key="5">
    <source>
        <dbReference type="ARBA" id="ARBA00022723"/>
    </source>
</evidence>
<dbReference type="GeneTree" id="ENSGT00940000163810"/>
<dbReference type="Proteomes" id="UP000694392">
    <property type="component" value="Unplaced"/>
</dbReference>
<evidence type="ECO:0000256" key="6">
    <source>
        <dbReference type="ARBA" id="ARBA00022801"/>
    </source>
</evidence>
<keyword evidence="4" id="KW-0540">Nuclease</keyword>
<comment type="cofactor">
    <cofactor evidence="1">
        <name>a divalent metal cation</name>
        <dbReference type="ChEBI" id="CHEBI:60240"/>
    </cofactor>
</comment>
<evidence type="ECO:0000256" key="1">
    <source>
        <dbReference type="ARBA" id="ARBA00001968"/>
    </source>
</evidence>
<dbReference type="InterPro" id="IPR027806">
    <property type="entry name" value="HARBI1_dom"/>
</dbReference>
<dbReference type="InterPro" id="IPR045249">
    <property type="entry name" value="HARBI1-like"/>
</dbReference>
<feature type="domain" description="DDE Tnp4" evidence="8">
    <location>
        <begin position="82"/>
        <end position="244"/>
    </location>
</feature>
<organism evidence="9 10">
    <name type="scientific">Sphenodon punctatus</name>
    <name type="common">Tuatara</name>
    <name type="synonym">Hatteria punctata</name>
    <dbReference type="NCBI Taxonomy" id="8508"/>
    <lineage>
        <taxon>Eukaryota</taxon>
        <taxon>Metazoa</taxon>
        <taxon>Chordata</taxon>
        <taxon>Craniata</taxon>
        <taxon>Vertebrata</taxon>
        <taxon>Euteleostomi</taxon>
        <taxon>Lepidosauria</taxon>
        <taxon>Sphenodontia</taxon>
        <taxon>Sphenodontidae</taxon>
        <taxon>Sphenodon</taxon>
    </lineage>
</organism>
<dbReference type="PANTHER" id="PTHR22930">
    <property type="match status" value="1"/>
</dbReference>
<evidence type="ECO:0000313" key="10">
    <source>
        <dbReference type="Proteomes" id="UP000694392"/>
    </source>
</evidence>
<comment type="similarity">
    <text evidence="3">Belongs to the HARBI1 family.</text>
</comment>
<dbReference type="OMA" id="DEEWICH"/>
<evidence type="ECO:0000259" key="8">
    <source>
        <dbReference type="Pfam" id="PF13359"/>
    </source>
</evidence>
<keyword evidence="5" id="KW-0479">Metal-binding</keyword>
<reference evidence="9" key="2">
    <citation type="submission" date="2025-09" db="UniProtKB">
        <authorList>
            <consortium name="Ensembl"/>
        </authorList>
    </citation>
    <scope>IDENTIFICATION</scope>
</reference>
<keyword evidence="10" id="KW-1185">Reference proteome</keyword>
<dbReference type="GO" id="GO:0016787">
    <property type="term" value="F:hydrolase activity"/>
    <property type="evidence" value="ECO:0007669"/>
    <property type="project" value="UniProtKB-KW"/>
</dbReference>
<dbReference type="Ensembl" id="ENSSPUT00000025900.1">
    <property type="protein sequence ID" value="ENSSPUP00000024268.1"/>
    <property type="gene ID" value="ENSSPUG00000018608.1"/>
</dbReference>